<evidence type="ECO:0000256" key="2">
    <source>
        <dbReference type="ARBA" id="ARBA00010139"/>
    </source>
</evidence>
<dbReference type="OrthoDB" id="66881at2759"/>
<gene>
    <name evidence="8" type="ORF">ASPWEDRAFT_176058</name>
</gene>
<dbReference type="PANTHER" id="PTHR43098">
    <property type="entry name" value="L-ORNITHINE N(5)-MONOOXYGENASE-RELATED"/>
    <property type="match status" value="1"/>
</dbReference>
<evidence type="ECO:0000256" key="1">
    <source>
        <dbReference type="ARBA" id="ARBA00001974"/>
    </source>
</evidence>
<dbReference type="Gene3D" id="3.50.50.60">
    <property type="entry name" value="FAD/NAD(P)-binding domain"/>
    <property type="match status" value="1"/>
</dbReference>
<dbReference type="InterPro" id="IPR050775">
    <property type="entry name" value="FAD-binding_Monooxygenases"/>
</dbReference>
<dbReference type="EMBL" id="KV878216">
    <property type="protein sequence ID" value="OJJ30951.1"/>
    <property type="molecule type" value="Genomic_DNA"/>
</dbReference>
<evidence type="ECO:0000313" key="8">
    <source>
        <dbReference type="EMBL" id="OJJ30951.1"/>
    </source>
</evidence>
<keyword evidence="4" id="KW-0274">FAD</keyword>
<dbReference type="VEuPathDB" id="FungiDB:ASPWEDRAFT_176058"/>
<dbReference type="GO" id="GO:0004497">
    <property type="term" value="F:monooxygenase activity"/>
    <property type="evidence" value="ECO:0007669"/>
    <property type="project" value="UniProtKB-KW"/>
</dbReference>
<reference evidence="9" key="1">
    <citation type="journal article" date="2017" name="Genome Biol.">
        <title>Comparative genomics reveals high biological diversity and specific adaptations in the industrially and medically important fungal genus Aspergillus.</title>
        <authorList>
            <person name="de Vries R.P."/>
            <person name="Riley R."/>
            <person name="Wiebenga A."/>
            <person name="Aguilar-Osorio G."/>
            <person name="Amillis S."/>
            <person name="Uchima C.A."/>
            <person name="Anderluh G."/>
            <person name="Asadollahi M."/>
            <person name="Askin M."/>
            <person name="Barry K."/>
            <person name="Battaglia E."/>
            <person name="Bayram O."/>
            <person name="Benocci T."/>
            <person name="Braus-Stromeyer S.A."/>
            <person name="Caldana C."/>
            <person name="Canovas D."/>
            <person name="Cerqueira G.C."/>
            <person name="Chen F."/>
            <person name="Chen W."/>
            <person name="Choi C."/>
            <person name="Clum A."/>
            <person name="Dos Santos R.A."/>
            <person name="Damasio A.R."/>
            <person name="Diallinas G."/>
            <person name="Emri T."/>
            <person name="Fekete E."/>
            <person name="Flipphi M."/>
            <person name="Freyberg S."/>
            <person name="Gallo A."/>
            <person name="Gournas C."/>
            <person name="Habgood R."/>
            <person name="Hainaut M."/>
            <person name="Harispe M.L."/>
            <person name="Henrissat B."/>
            <person name="Hilden K.S."/>
            <person name="Hope R."/>
            <person name="Hossain A."/>
            <person name="Karabika E."/>
            <person name="Karaffa L."/>
            <person name="Karanyi Z."/>
            <person name="Krasevec N."/>
            <person name="Kuo A."/>
            <person name="Kusch H."/>
            <person name="LaButti K."/>
            <person name="Lagendijk E.L."/>
            <person name="Lapidus A."/>
            <person name="Levasseur A."/>
            <person name="Lindquist E."/>
            <person name="Lipzen A."/>
            <person name="Logrieco A.F."/>
            <person name="MacCabe A."/>
            <person name="Maekelae M.R."/>
            <person name="Malavazi I."/>
            <person name="Melin P."/>
            <person name="Meyer V."/>
            <person name="Mielnichuk N."/>
            <person name="Miskei M."/>
            <person name="Molnar A.P."/>
            <person name="Mule G."/>
            <person name="Ngan C.Y."/>
            <person name="Orejas M."/>
            <person name="Orosz E."/>
            <person name="Ouedraogo J.P."/>
            <person name="Overkamp K.M."/>
            <person name="Park H.-S."/>
            <person name="Perrone G."/>
            <person name="Piumi F."/>
            <person name="Punt P.J."/>
            <person name="Ram A.F."/>
            <person name="Ramon A."/>
            <person name="Rauscher S."/>
            <person name="Record E."/>
            <person name="Riano-Pachon D.M."/>
            <person name="Robert V."/>
            <person name="Roehrig J."/>
            <person name="Ruller R."/>
            <person name="Salamov A."/>
            <person name="Salih N.S."/>
            <person name="Samson R.A."/>
            <person name="Sandor E."/>
            <person name="Sanguinetti M."/>
            <person name="Schuetze T."/>
            <person name="Sepcic K."/>
            <person name="Shelest E."/>
            <person name="Sherlock G."/>
            <person name="Sophianopoulou V."/>
            <person name="Squina F.M."/>
            <person name="Sun H."/>
            <person name="Susca A."/>
            <person name="Todd R.B."/>
            <person name="Tsang A."/>
            <person name="Unkles S.E."/>
            <person name="van de Wiele N."/>
            <person name="van Rossen-Uffink D."/>
            <person name="Oliveira J.V."/>
            <person name="Vesth T.C."/>
            <person name="Visser J."/>
            <person name="Yu J.-H."/>
            <person name="Zhou M."/>
            <person name="Andersen M.R."/>
            <person name="Archer D.B."/>
            <person name="Baker S.E."/>
            <person name="Benoit I."/>
            <person name="Brakhage A.A."/>
            <person name="Braus G.H."/>
            <person name="Fischer R."/>
            <person name="Frisvad J.C."/>
            <person name="Goldman G.H."/>
            <person name="Houbraken J."/>
            <person name="Oakley B."/>
            <person name="Pocsi I."/>
            <person name="Scazzocchio C."/>
            <person name="Seiboth B."/>
            <person name="vanKuyk P.A."/>
            <person name="Wortman J."/>
            <person name="Dyer P.S."/>
            <person name="Grigoriev I.V."/>
        </authorList>
    </citation>
    <scope>NUCLEOTIDE SEQUENCE [LARGE SCALE GENOMIC DNA]</scope>
    <source>
        <strain evidence="9">DTO 134E9</strain>
    </source>
</reference>
<dbReference type="PANTHER" id="PTHR43098:SF3">
    <property type="entry name" value="L-ORNITHINE N(5)-MONOOXYGENASE-RELATED"/>
    <property type="match status" value="1"/>
</dbReference>
<evidence type="ECO:0000256" key="3">
    <source>
        <dbReference type="ARBA" id="ARBA00022630"/>
    </source>
</evidence>
<organism evidence="8 9">
    <name type="scientific">Aspergillus wentii DTO 134E9</name>
    <dbReference type="NCBI Taxonomy" id="1073089"/>
    <lineage>
        <taxon>Eukaryota</taxon>
        <taxon>Fungi</taxon>
        <taxon>Dikarya</taxon>
        <taxon>Ascomycota</taxon>
        <taxon>Pezizomycotina</taxon>
        <taxon>Eurotiomycetes</taxon>
        <taxon>Eurotiomycetidae</taxon>
        <taxon>Eurotiales</taxon>
        <taxon>Aspergillaceae</taxon>
        <taxon>Aspergillus</taxon>
        <taxon>Aspergillus subgen. Cremei</taxon>
    </lineage>
</organism>
<keyword evidence="6" id="KW-0560">Oxidoreductase</keyword>
<evidence type="ECO:0000256" key="4">
    <source>
        <dbReference type="ARBA" id="ARBA00022827"/>
    </source>
</evidence>
<keyword evidence="7" id="KW-0503">Monooxygenase</keyword>
<dbReference type="InterPro" id="IPR036188">
    <property type="entry name" value="FAD/NAD-bd_sf"/>
</dbReference>
<keyword evidence="5" id="KW-0521">NADP</keyword>
<name>A0A1L9R7Q9_ASPWE</name>
<evidence type="ECO:0000256" key="7">
    <source>
        <dbReference type="ARBA" id="ARBA00023033"/>
    </source>
</evidence>
<dbReference type="STRING" id="1073089.A0A1L9R7Q9"/>
<keyword evidence="3" id="KW-0285">Flavoprotein</keyword>
<keyword evidence="9" id="KW-1185">Reference proteome</keyword>
<dbReference type="Proteomes" id="UP000184383">
    <property type="component" value="Unassembled WGS sequence"/>
</dbReference>
<comment type="similarity">
    <text evidence="2">Belongs to the FAD-binding monooxygenase family.</text>
</comment>
<evidence type="ECO:0000313" key="9">
    <source>
        <dbReference type="Proteomes" id="UP000184383"/>
    </source>
</evidence>
<dbReference type="GeneID" id="63747300"/>
<accession>A0A1L9R7Q9</accession>
<protein>
    <submittedName>
        <fullName evidence="8">Uncharacterized protein</fullName>
    </submittedName>
</protein>
<comment type="cofactor">
    <cofactor evidence="1">
        <name>FAD</name>
        <dbReference type="ChEBI" id="CHEBI:57692"/>
    </cofactor>
</comment>
<dbReference type="AlphaFoldDB" id="A0A1L9R7Q9"/>
<proteinExistence type="inferred from homology"/>
<sequence length="169" mass="19011">MIQGLTNLKITGRHGLPLKDAWKNGSSSYLGMTVHGFPNMVYMFDFQGPTVRANVPKTIKCQAQWLVSTLTELRDRNIYQFEPTATAIPQWNSMMTGSWGKTPNPQFTTWESARSSVTEPLWVKGIPEYKHALNQCLAPDFPGFQSPIYRGISEEANMEEGQITQLVLA</sequence>
<dbReference type="RefSeq" id="XP_040684628.1">
    <property type="nucleotide sequence ID" value="XM_040831452.1"/>
</dbReference>
<evidence type="ECO:0000256" key="6">
    <source>
        <dbReference type="ARBA" id="ARBA00023002"/>
    </source>
</evidence>
<evidence type="ECO:0000256" key="5">
    <source>
        <dbReference type="ARBA" id="ARBA00022857"/>
    </source>
</evidence>